<dbReference type="GO" id="GO:0000209">
    <property type="term" value="P:protein polyubiquitination"/>
    <property type="evidence" value="ECO:0007669"/>
    <property type="project" value="TreeGrafter"/>
</dbReference>
<dbReference type="Proteomes" id="UP001165289">
    <property type="component" value="Unassembled WGS sequence"/>
</dbReference>
<sequence length="242" mass="27654">MATKYAQEIPMNSFEQAEQLIHSTFGKIIRIATERRDQLLLQLFDMKQDYLRKENTRKTQVADLEKMIRQFNETSIQQSEIRLDSLLGQLEKLGSIQNTAEQQVYKNKTNPIRRIGKPGNKKGELNRPYGLALDGDIIYIADTNNKRIQIFSTEGKFIHEFGKGQLNTPYGIALNKEWVFISDFVLNAVLKFSRTNYKLIKSVKGVVSDPLGLTTDTNGELLVADCNNNRIAAFSPDLEYML</sequence>
<dbReference type="Gene3D" id="2.120.10.30">
    <property type="entry name" value="TolB, C-terminal domain"/>
    <property type="match status" value="1"/>
</dbReference>
<evidence type="ECO:0000256" key="2">
    <source>
        <dbReference type="PROSITE-ProRule" id="PRU00504"/>
    </source>
</evidence>
<dbReference type="PANTHER" id="PTHR24104:SF25">
    <property type="entry name" value="PROTEIN LIN-41"/>
    <property type="match status" value="1"/>
</dbReference>
<proteinExistence type="predicted"/>
<gene>
    <name evidence="3" type="ORF">LOD99_512</name>
</gene>
<dbReference type="GO" id="GO:0061630">
    <property type="term" value="F:ubiquitin protein ligase activity"/>
    <property type="evidence" value="ECO:0007669"/>
    <property type="project" value="TreeGrafter"/>
</dbReference>
<evidence type="ECO:0000256" key="1">
    <source>
        <dbReference type="ARBA" id="ARBA00022737"/>
    </source>
</evidence>
<keyword evidence="1" id="KW-0677">Repeat</keyword>
<dbReference type="InterPro" id="IPR011042">
    <property type="entry name" value="6-blade_b-propeller_TolB-like"/>
</dbReference>
<keyword evidence="4" id="KW-1185">Reference proteome</keyword>
<dbReference type="GO" id="GO:0043161">
    <property type="term" value="P:proteasome-mediated ubiquitin-dependent protein catabolic process"/>
    <property type="evidence" value="ECO:0007669"/>
    <property type="project" value="TreeGrafter"/>
</dbReference>
<feature type="repeat" description="NHL" evidence="2">
    <location>
        <begin position="210"/>
        <end position="237"/>
    </location>
</feature>
<dbReference type="GO" id="GO:0008270">
    <property type="term" value="F:zinc ion binding"/>
    <property type="evidence" value="ECO:0007669"/>
    <property type="project" value="UniProtKB-KW"/>
</dbReference>
<protein>
    <submittedName>
        <fullName evidence="3">Uncharacterized protein</fullName>
    </submittedName>
</protein>
<comment type="caution">
    <text evidence="3">The sequence shown here is derived from an EMBL/GenBank/DDBJ whole genome shotgun (WGS) entry which is preliminary data.</text>
</comment>
<dbReference type="PANTHER" id="PTHR24104">
    <property type="entry name" value="E3 UBIQUITIN-PROTEIN LIGASE NHLRC1-RELATED"/>
    <property type="match status" value="1"/>
</dbReference>
<dbReference type="PROSITE" id="PS51125">
    <property type="entry name" value="NHL"/>
    <property type="match status" value="2"/>
</dbReference>
<evidence type="ECO:0000313" key="3">
    <source>
        <dbReference type="EMBL" id="KAI6657769.1"/>
    </source>
</evidence>
<reference evidence="3 4" key="1">
    <citation type="journal article" date="2023" name="BMC Biol.">
        <title>The compact genome of the sponge Oopsacas minuta (Hexactinellida) is lacking key metazoan core genes.</title>
        <authorList>
            <person name="Santini S."/>
            <person name="Schenkelaars Q."/>
            <person name="Jourda C."/>
            <person name="Duchesne M."/>
            <person name="Belahbib H."/>
            <person name="Rocher C."/>
            <person name="Selva M."/>
            <person name="Riesgo A."/>
            <person name="Vervoort M."/>
            <person name="Leys S.P."/>
            <person name="Kodjabachian L."/>
            <person name="Le Bivic A."/>
            <person name="Borchiellini C."/>
            <person name="Claverie J.M."/>
            <person name="Renard E."/>
        </authorList>
    </citation>
    <scope>NUCLEOTIDE SEQUENCE [LARGE SCALE GENOMIC DNA]</scope>
    <source>
        <strain evidence="3">SPO-2</strain>
    </source>
</reference>
<organism evidence="3 4">
    <name type="scientific">Oopsacas minuta</name>
    <dbReference type="NCBI Taxonomy" id="111878"/>
    <lineage>
        <taxon>Eukaryota</taxon>
        <taxon>Metazoa</taxon>
        <taxon>Porifera</taxon>
        <taxon>Hexactinellida</taxon>
        <taxon>Hexasterophora</taxon>
        <taxon>Lyssacinosida</taxon>
        <taxon>Leucopsacidae</taxon>
        <taxon>Oopsacas</taxon>
    </lineage>
</organism>
<accession>A0AAV7KCG1</accession>
<dbReference type="SUPFAM" id="SSF63825">
    <property type="entry name" value="YWTD domain"/>
    <property type="match status" value="1"/>
</dbReference>
<dbReference type="AlphaFoldDB" id="A0AAV7KCG1"/>
<evidence type="ECO:0000313" key="4">
    <source>
        <dbReference type="Proteomes" id="UP001165289"/>
    </source>
</evidence>
<name>A0AAV7KCG1_9METZ</name>
<dbReference type="EMBL" id="JAKMXF010000111">
    <property type="protein sequence ID" value="KAI6657769.1"/>
    <property type="molecule type" value="Genomic_DNA"/>
</dbReference>
<dbReference type="CDD" id="cd05819">
    <property type="entry name" value="NHL"/>
    <property type="match status" value="1"/>
</dbReference>
<dbReference type="InterPro" id="IPR001258">
    <property type="entry name" value="NHL_repeat"/>
</dbReference>
<dbReference type="InterPro" id="IPR050952">
    <property type="entry name" value="TRIM-NHL_E3_ligases"/>
</dbReference>
<feature type="repeat" description="NHL" evidence="2">
    <location>
        <begin position="112"/>
        <end position="154"/>
    </location>
</feature>
<dbReference type="Pfam" id="PF01436">
    <property type="entry name" value="NHL"/>
    <property type="match status" value="2"/>
</dbReference>